<evidence type="ECO:0000313" key="9">
    <source>
        <dbReference type="EMBL" id="VHY04100.1"/>
    </source>
</evidence>
<dbReference type="InterPro" id="IPR036390">
    <property type="entry name" value="WH_DNA-bd_sf"/>
</dbReference>
<evidence type="ECO:0000256" key="2">
    <source>
        <dbReference type="ARBA" id="ARBA00023125"/>
    </source>
</evidence>
<reference evidence="7" key="4">
    <citation type="submission" date="2021-06" db="EMBL/GenBank/DDBJ databases">
        <authorList>
            <consortium name="NCBI Pathogen Detection Project"/>
        </authorList>
    </citation>
    <scope>NUCLEOTIDE SEQUENCE</scope>
    <source>
        <strain evidence="7">HN1000</strain>
    </source>
</reference>
<dbReference type="Proteomes" id="UP000189137">
    <property type="component" value="Unassembled WGS sequence"/>
</dbReference>
<dbReference type="Gene3D" id="1.10.10.10">
    <property type="entry name" value="Winged helix-like DNA-binding domain superfamily/Winged helix DNA-binding domain"/>
    <property type="match status" value="1"/>
</dbReference>
<dbReference type="GeneID" id="66352834"/>
<proteinExistence type="predicted"/>
<dbReference type="InterPro" id="IPR036388">
    <property type="entry name" value="WH-like_DNA-bd_sf"/>
</dbReference>
<sequence>MSINTEKNITKNVEELTCPIRYALDIVGGKWKLPIICMLAVENPIRYSSIKRKLDGITNTMLAQSLKDLESTGIVHRKQYNEIPPKVEYTLTSKGKSIVPILQQFANWGATNMQEKNTCGLSCKECRKIK</sequence>
<evidence type="ECO:0000313" key="11">
    <source>
        <dbReference type="Proteomes" id="UP000372533"/>
    </source>
</evidence>
<dbReference type="Proteomes" id="UP000372533">
    <property type="component" value="Unassembled WGS sequence"/>
</dbReference>
<keyword evidence="2" id="KW-0238">DNA-binding</keyword>
<dbReference type="EMBL" id="LK932347">
    <property type="protein sequence ID" value="CDS83384.1"/>
    <property type="molecule type" value="Genomic_DNA"/>
</dbReference>
<dbReference type="AlphaFoldDB" id="A0A031WD92"/>
<reference evidence="7" key="3">
    <citation type="journal article" date="2018" name="Genome Biol.">
        <title>SKESA: strategic k-mer extension for scrupulous assemblies.</title>
        <authorList>
            <person name="Souvorov A."/>
            <person name="Agarwala R."/>
            <person name="Lipman D.J."/>
        </authorList>
    </citation>
    <scope>NUCLEOTIDE SEQUENCE</scope>
    <source>
        <strain evidence="7">HN1000</strain>
    </source>
</reference>
<feature type="domain" description="HTH hxlR-type" evidence="4">
    <location>
        <begin position="18"/>
        <end position="117"/>
    </location>
</feature>
<dbReference type="EMBL" id="CAAJVP010000006">
    <property type="protein sequence ID" value="VHY04100.1"/>
    <property type="molecule type" value="Genomic_DNA"/>
</dbReference>
<dbReference type="EMBL" id="DAEPXK010000002">
    <property type="protein sequence ID" value="HBH1540823.1"/>
    <property type="molecule type" value="Genomic_DNA"/>
</dbReference>
<evidence type="ECO:0000259" key="4">
    <source>
        <dbReference type="PROSITE" id="PS51118"/>
    </source>
</evidence>
<dbReference type="OMA" id="CYWGEDH"/>
<gene>
    <name evidence="8" type="primary">yybR_2</name>
    <name evidence="9" type="synonym">yybR_3</name>
    <name evidence="5" type="ORF">BN1096_160183</name>
    <name evidence="6" type="ORF">BN1097_140185</name>
    <name evidence="7" type="ORF">KRM00_000276</name>
    <name evidence="9" type="ORF">SAMEA1402366_01560</name>
    <name evidence="8" type="ORF">SAMEA3375112_03477</name>
</gene>
<evidence type="ECO:0000313" key="5">
    <source>
        <dbReference type="EMBL" id="CDS83279.1"/>
    </source>
</evidence>
<dbReference type="PROSITE" id="PS51118">
    <property type="entry name" value="HTH_HXLR"/>
    <property type="match status" value="1"/>
</dbReference>
<evidence type="ECO:0000313" key="10">
    <source>
        <dbReference type="Proteomes" id="UP000189137"/>
    </source>
</evidence>
<name>A0A031WD92_CLODI</name>
<keyword evidence="1" id="KW-0805">Transcription regulation</keyword>
<reference evidence="6" key="1">
    <citation type="submission" date="2014-07" db="EMBL/GenBank/DDBJ databases">
        <authorList>
            <person name="Monot Marc"/>
        </authorList>
    </citation>
    <scope>NUCLEOTIDE SEQUENCE</scope>
    <source>
        <strain evidence="6">7032994</strain>
    </source>
</reference>
<dbReference type="RefSeq" id="WP_003435954.1">
    <property type="nucleotide sequence ID" value="NZ_AP031492.1"/>
</dbReference>
<evidence type="ECO:0000313" key="7">
    <source>
        <dbReference type="EMBL" id="HBH1540823.1"/>
    </source>
</evidence>
<dbReference type="PATRIC" id="fig|1496.1373.peg.3149"/>
<dbReference type="GO" id="GO:0003677">
    <property type="term" value="F:DNA binding"/>
    <property type="evidence" value="ECO:0007669"/>
    <property type="project" value="UniProtKB-KW"/>
</dbReference>
<dbReference type="EMBL" id="LK932465">
    <property type="protein sequence ID" value="CDS83279.1"/>
    <property type="molecule type" value="Genomic_DNA"/>
</dbReference>
<evidence type="ECO:0000256" key="1">
    <source>
        <dbReference type="ARBA" id="ARBA00023015"/>
    </source>
</evidence>
<dbReference type="EMBL" id="FUPS01000015">
    <property type="protein sequence ID" value="SJT04169.1"/>
    <property type="molecule type" value="Genomic_DNA"/>
</dbReference>
<dbReference type="SUPFAM" id="SSF46785">
    <property type="entry name" value="Winged helix' DNA-binding domain"/>
    <property type="match status" value="1"/>
</dbReference>
<keyword evidence="3" id="KW-0804">Transcription</keyword>
<dbReference type="KEGG" id="pdf:CD630DERM_02780"/>
<dbReference type="PANTHER" id="PTHR33204">
    <property type="entry name" value="TRANSCRIPTIONAL REGULATOR, MARR FAMILY"/>
    <property type="match status" value="1"/>
</dbReference>
<evidence type="ECO:0000256" key="3">
    <source>
        <dbReference type="ARBA" id="ARBA00023163"/>
    </source>
</evidence>
<evidence type="ECO:0000313" key="8">
    <source>
        <dbReference type="EMBL" id="SJT04169.1"/>
    </source>
</evidence>
<dbReference type="Proteomes" id="UP000878956">
    <property type="component" value="Unassembled WGS sequence"/>
</dbReference>
<dbReference type="InterPro" id="IPR002577">
    <property type="entry name" value="HTH_HxlR"/>
</dbReference>
<protein>
    <submittedName>
        <fullName evidence="7">Helix-turn-helix transcriptional regulator</fullName>
    </submittedName>
    <submittedName>
        <fullName evidence="9">HxlR family transcriptional regulator</fullName>
    </submittedName>
    <submittedName>
        <fullName evidence="5">Transcriptional regulator, hxlR family</fullName>
    </submittedName>
    <submittedName>
        <fullName evidence="8">Uncharacterized HTH-type transcriptional regulator yybR</fullName>
    </submittedName>
</protein>
<accession>A0A031WD92</accession>
<organism evidence="6">
    <name type="scientific">Clostridioides difficile</name>
    <name type="common">Peptoclostridium difficile</name>
    <dbReference type="NCBI Taxonomy" id="1496"/>
    <lineage>
        <taxon>Bacteria</taxon>
        <taxon>Bacillati</taxon>
        <taxon>Bacillota</taxon>
        <taxon>Clostridia</taxon>
        <taxon>Peptostreptococcales</taxon>
        <taxon>Peptostreptococcaceae</taxon>
        <taxon>Clostridioides</taxon>
    </lineage>
</organism>
<reference evidence="8 10" key="2">
    <citation type="submission" date="2017-02" db="EMBL/GenBank/DDBJ databases">
        <authorList>
            <consortium name="Pathogen Informatics"/>
        </authorList>
    </citation>
    <scope>NUCLEOTIDE SEQUENCE [LARGE SCALE GENOMIC DNA]</scope>
    <source>
        <strain evidence="11">tl291</strain>
        <strain evidence="9">Tl291</strain>
        <strain evidence="8 10">VRECD0157</strain>
    </source>
</reference>
<evidence type="ECO:0000313" key="6">
    <source>
        <dbReference type="EMBL" id="CDS83384.1"/>
    </source>
</evidence>
<dbReference type="Pfam" id="PF01638">
    <property type="entry name" value="HxlR"/>
    <property type="match status" value="1"/>
</dbReference>